<organism evidence="4 5">
    <name type="scientific">Drosophila ananassae</name>
    <name type="common">Fruit fly</name>
    <dbReference type="NCBI Taxonomy" id="7217"/>
    <lineage>
        <taxon>Eukaryota</taxon>
        <taxon>Metazoa</taxon>
        <taxon>Ecdysozoa</taxon>
        <taxon>Arthropoda</taxon>
        <taxon>Hexapoda</taxon>
        <taxon>Insecta</taxon>
        <taxon>Pterygota</taxon>
        <taxon>Neoptera</taxon>
        <taxon>Endopterygota</taxon>
        <taxon>Diptera</taxon>
        <taxon>Brachycera</taxon>
        <taxon>Muscomorpha</taxon>
        <taxon>Ephydroidea</taxon>
        <taxon>Drosophilidae</taxon>
        <taxon>Drosophila</taxon>
        <taxon>Sophophora</taxon>
    </lineage>
</organism>
<keyword evidence="1" id="KW-0175">Coiled coil</keyword>
<feature type="compositionally biased region" description="Polar residues" evidence="2">
    <location>
        <begin position="1"/>
        <end position="12"/>
    </location>
</feature>
<feature type="coiled-coil region" evidence="1">
    <location>
        <begin position="174"/>
        <end position="201"/>
    </location>
</feature>
<evidence type="ECO:0000256" key="1">
    <source>
        <dbReference type="SAM" id="Coils"/>
    </source>
</evidence>
<dbReference type="HOGENOM" id="CLU_504592_0_0_1"/>
<name>B3MKW7_DROAN</name>
<proteinExistence type="predicted"/>
<dbReference type="AlphaFoldDB" id="B3MKW7"/>
<feature type="compositionally biased region" description="Polar residues" evidence="2">
    <location>
        <begin position="277"/>
        <end position="286"/>
    </location>
</feature>
<feature type="region of interest" description="Disordered" evidence="2">
    <location>
        <begin position="436"/>
        <end position="499"/>
    </location>
</feature>
<keyword evidence="3" id="KW-1133">Transmembrane helix</keyword>
<feature type="region of interest" description="Disordered" evidence="2">
    <location>
        <begin position="1"/>
        <end position="38"/>
    </location>
</feature>
<reference evidence="4 5" key="1">
    <citation type="journal article" date="2007" name="Nature">
        <title>Evolution of genes and genomes on the Drosophila phylogeny.</title>
        <authorList>
            <consortium name="Drosophila 12 Genomes Consortium"/>
            <person name="Clark A.G."/>
            <person name="Eisen M.B."/>
            <person name="Smith D.R."/>
            <person name="Bergman C.M."/>
            <person name="Oliver B."/>
            <person name="Markow T.A."/>
            <person name="Kaufman T.C."/>
            <person name="Kellis M."/>
            <person name="Gelbart W."/>
            <person name="Iyer V.N."/>
            <person name="Pollard D.A."/>
            <person name="Sackton T.B."/>
            <person name="Larracuente A.M."/>
            <person name="Singh N.D."/>
            <person name="Abad J.P."/>
            <person name="Abt D.N."/>
            <person name="Adryan B."/>
            <person name="Aguade M."/>
            <person name="Akashi H."/>
            <person name="Anderson W.W."/>
            <person name="Aquadro C.F."/>
            <person name="Ardell D.H."/>
            <person name="Arguello R."/>
            <person name="Artieri C.G."/>
            <person name="Barbash D.A."/>
            <person name="Barker D."/>
            <person name="Barsanti P."/>
            <person name="Batterham P."/>
            <person name="Batzoglou S."/>
            <person name="Begun D."/>
            <person name="Bhutkar A."/>
            <person name="Blanco E."/>
            <person name="Bosak S.A."/>
            <person name="Bradley R.K."/>
            <person name="Brand A.D."/>
            <person name="Brent M.R."/>
            <person name="Brooks A.N."/>
            <person name="Brown R.H."/>
            <person name="Butlin R.K."/>
            <person name="Caggese C."/>
            <person name="Calvi B.R."/>
            <person name="Bernardo de Carvalho A."/>
            <person name="Caspi A."/>
            <person name="Castrezana S."/>
            <person name="Celniker S.E."/>
            <person name="Chang J.L."/>
            <person name="Chapple C."/>
            <person name="Chatterji S."/>
            <person name="Chinwalla A."/>
            <person name="Civetta A."/>
            <person name="Clifton S.W."/>
            <person name="Comeron J.M."/>
            <person name="Costello J.C."/>
            <person name="Coyne J.A."/>
            <person name="Daub J."/>
            <person name="David R.G."/>
            <person name="Delcher A.L."/>
            <person name="Delehaunty K."/>
            <person name="Do C.B."/>
            <person name="Ebling H."/>
            <person name="Edwards K."/>
            <person name="Eickbush T."/>
            <person name="Evans J.D."/>
            <person name="Filipski A."/>
            <person name="Findeiss S."/>
            <person name="Freyhult E."/>
            <person name="Fulton L."/>
            <person name="Fulton R."/>
            <person name="Garcia A.C."/>
            <person name="Gardiner A."/>
            <person name="Garfield D.A."/>
            <person name="Garvin B.E."/>
            <person name="Gibson G."/>
            <person name="Gilbert D."/>
            <person name="Gnerre S."/>
            <person name="Godfrey J."/>
            <person name="Good R."/>
            <person name="Gotea V."/>
            <person name="Gravely B."/>
            <person name="Greenberg A.J."/>
            <person name="Griffiths-Jones S."/>
            <person name="Gross S."/>
            <person name="Guigo R."/>
            <person name="Gustafson E.A."/>
            <person name="Haerty W."/>
            <person name="Hahn M.W."/>
            <person name="Halligan D.L."/>
            <person name="Halpern A.L."/>
            <person name="Halter G.M."/>
            <person name="Han M.V."/>
            <person name="Heger A."/>
            <person name="Hillier L."/>
            <person name="Hinrichs A.S."/>
            <person name="Holmes I."/>
            <person name="Hoskins R.A."/>
            <person name="Hubisz M.J."/>
            <person name="Hultmark D."/>
            <person name="Huntley M.A."/>
            <person name="Jaffe D.B."/>
            <person name="Jagadeeshan S."/>
            <person name="Jeck W.R."/>
            <person name="Johnson J."/>
            <person name="Jones C.D."/>
            <person name="Jordan W.C."/>
            <person name="Karpen G.H."/>
            <person name="Kataoka E."/>
            <person name="Keightley P.D."/>
            <person name="Kheradpour P."/>
            <person name="Kirkness E.F."/>
            <person name="Koerich L.B."/>
            <person name="Kristiansen K."/>
            <person name="Kudrna D."/>
            <person name="Kulathinal R.J."/>
            <person name="Kumar S."/>
            <person name="Kwok R."/>
            <person name="Lander E."/>
            <person name="Langley C.H."/>
            <person name="Lapoint R."/>
            <person name="Lazzaro B.P."/>
            <person name="Lee S.J."/>
            <person name="Levesque L."/>
            <person name="Li R."/>
            <person name="Lin C.F."/>
            <person name="Lin M.F."/>
            <person name="Lindblad-Toh K."/>
            <person name="Llopart A."/>
            <person name="Long M."/>
            <person name="Low L."/>
            <person name="Lozovsky E."/>
            <person name="Lu J."/>
            <person name="Luo M."/>
            <person name="Machado C.A."/>
            <person name="Makalowski W."/>
            <person name="Marzo M."/>
            <person name="Matsuda M."/>
            <person name="Matzkin L."/>
            <person name="McAllister B."/>
            <person name="McBride C.S."/>
            <person name="McKernan B."/>
            <person name="McKernan K."/>
            <person name="Mendez-Lago M."/>
            <person name="Minx P."/>
            <person name="Mollenhauer M.U."/>
            <person name="Montooth K."/>
            <person name="Mount S.M."/>
            <person name="Mu X."/>
            <person name="Myers E."/>
            <person name="Negre B."/>
            <person name="Newfeld S."/>
            <person name="Nielsen R."/>
            <person name="Noor M.A."/>
            <person name="O'Grady P."/>
            <person name="Pachter L."/>
            <person name="Papaceit M."/>
            <person name="Parisi M.J."/>
            <person name="Parisi M."/>
            <person name="Parts L."/>
            <person name="Pedersen J.S."/>
            <person name="Pesole G."/>
            <person name="Phillippy A.M."/>
            <person name="Ponting C.P."/>
            <person name="Pop M."/>
            <person name="Porcelli D."/>
            <person name="Powell J.R."/>
            <person name="Prohaska S."/>
            <person name="Pruitt K."/>
            <person name="Puig M."/>
            <person name="Quesneville H."/>
            <person name="Ram K.R."/>
            <person name="Rand D."/>
            <person name="Rasmussen M.D."/>
            <person name="Reed L.K."/>
            <person name="Reenan R."/>
            <person name="Reily A."/>
            <person name="Remington K.A."/>
            <person name="Rieger T.T."/>
            <person name="Ritchie M.G."/>
            <person name="Robin C."/>
            <person name="Rogers Y.H."/>
            <person name="Rohde C."/>
            <person name="Rozas J."/>
            <person name="Rubenfield M.J."/>
            <person name="Ruiz A."/>
            <person name="Russo S."/>
            <person name="Salzberg S.L."/>
            <person name="Sanchez-Gracia A."/>
            <person name="Saranga D.J."/>
            <person name="Sato H."/>
            <person name="Schaeffer S.W."/>
            <person name="Schatz M.C."/>
            <person name="Schlenke T."/>
            <person name="Schwartz R."/>
            <person name="Segarra C."/>
            <person name="Singh R.S."/>
            <person name="Sirot L."/>
            <person name="Sirota M."/>
            <person name="Sisneros N.B."/>
            <person name="Smith C.D."/>
            <person name="Smith T.F."/>
            <person name="Spieth J."/>
            <person name="Stage D.E."/>
            <person name="Stark A."/>
            <person name="Stephan W."/>
            <person name="Strausberg R.L."/>
            <person name="Strempel S."/>
            <person name="Sturgill D."/>
            <person name="Sutton G."/>
            <person name="Sutton G.G."/>
            <person name="Tao W."/>
            <person name="Teichmann S."/>
            <person name="Tobari Y.N."/>
            <person name="Tomimura Y."/>
            <person name="Tsolas J.M."/>
            <person name="Valente V.L."/>
            <person name="Venter E."/>
            <person name="Venter J.C."/>
            <person name="Vicario S."/>
            <person name="Vieira F.G."/>
            <person name="Vilella A.J."/>
            <person name="Villasante A."/>
            <person name="Walenz B."/>
            <person name="Wang J."/>
            <person name="Wasserman M."/>
            <person name="Watts T."/>
            <person name="Wilson D."/>
            <person name="Wilson R.K."/>
            <person name="Wing R.A."/>
            <person name="Wolfner M.F."/>
            <person name="Wong A."/>
            <person name="Wong G.K."/>
            <person name="Wu C.I."/>
            <person name="Wu G."/>
            <person name="Yamamoto D."/>
            <person name="Yang H.P."/>
            <person name="Yang S.P."/>
            <person name="Yorke J.A."/>
            <person name="Yoshida K."/>
            <person name="Zdobnov E."/>
            <person name="Zhang P."/>
            <person name="Zhang Y."/>
            <person name="Zimin A.V."/>
            <person name="Baldwin J."/>
            <person name="Abdouelleil A."/>
            <person name="Abdulkadir J."/>
            <person name="Abebe A."/>
            <person name="Abera B."/>
            <person name="Abreu J."/>
            <person name="Acer S.C."/>
            <person name="Aftuck L."/>
            <person name="Alexander A."/>
            <person name="An P."/>
            <person name="Anderson E."/>
            <person name="Anderson S."/>
            <person name="Arachi H."/>
            <person name="Azer M."/>
            <person name="Bachantsang P."/>
            <person name="Barry A."/>
            <person name="Bayul T."/>
            <person name="Berlin A."/>
            <person name="Bessette D."/>
            <person name="Bloom T."/>
            <person name="Blye J."/>
            <person name="Boguslavskiy L."/>
            <person name="Bonnet C."/>
            <person name="Boukhgalter B."/>
            <person name="Bourzgui I."/>
            <person name="Brown A."/>
            <person name="Cahill P."/>
            <person name="Channer S."/>
            <person name="Cheshatsang Y."/>
            <person name="Chuda L."/>
            <person name="Citroen M."/>
            <person name="Collymore A."/>
            <person name="Cooke P."/>
            <person name="Costello M."/>
            <person name="D'Aco K."/>
            <person name="Daza R."/>
            <person name="De Haan G."/>
            <person name="DeGray S."/>
            <person name="DeMaso C."/>
            <person name="Dhargay N."/>
            <person name="Dooley K."/>
            <person name="Dooley E."/>
            <person name="Doricent M."/>
            <person name="Dorje P."/>
            <person name="Dorjee K."/>
            <person name="Dupes A."/>
            <person name="Elong R."/>
            <person name="Falk J."/>
            <person name="Farina A."/>
            <person name="Faro S."/>
            <person name="Ferguson D."/>
            <person name="Fisher S."/>
            <person name="Foley C.D."/>
            <person name="Franke A."/>
            <person name="Friedrich D."/>
            <person name="Gadbois L."/>
            <person name="Gearin G."/>
            <person name="Gearin C.R."/>
            <person name="Giannoukos G."/>
            <person name="Goode T."/>
            <person name="Graham J."/>
            <person name="Grandbois E."/>
            <person name="Grewal S."/>
            <person name="Gyaltsen K."/>
            <person name="Hafez N."/>
            <person name="Hagos B."/>
            <person name="Hall J."/>
            <person name="Henson C."/>
            <person name="Hollinger A."/>
            <person name="Honan T."/>
            <person name="Huard M.D."/>
            <person name="Hughes L."/>
            <person name="Hurhula B."/>
            <person name="Husby M.E."/>
            <person name="Kamat A."/>
            <person name="Kanga B."/>
            <person name="Kashin S."/>
            <person name="Khazanovich D."/>
            <person name="Kisner P."/>
            <person name="Lance K."/>
            <person name="Lara M."/>
            <person name="Lee W."/>
            <person name="Lennon N."/>
            <person name="Letendre F."/>
            <person name="LeVine R."/>
            <person name="Lipovsky A."/>
            <person name="Liu X."/>
            <person name="Liu J."/>
            <person name="Liu S."/>
            <person name="Lokyitsang T."/>
            <person name="Lokyitsang Y."/>
            <person name="Lubonja R."/>
            <person name="Lui A."/>
            <person name="MacDonald P."/>
            <person name="Magnisalis V."/>
            <person name="Maru K."/>
            <person name="Matthews C."/>
            <person name="McCusker W."/>
            <person name="McDonough S."/>
            <person name="Mehta T."/>
            <person name="Meldrim J."/>
            <person name="Meneus L."/>
            <person name="Mihai O."/>
            <person name="Mihalev A."/>
            <person name="Mihova T."/>
            <person name="Mittelman R."/>
            <person name="Mlenga V."/>
            <person name="Montmayeur A."/>
            <person name="Mulrain L."/>
            <person name="Navidi A."/>
            <person name="Naylor J."/>
            <person name="Negash T."/>
            <person name="Nguyen T."/>
            <person name="Nguyen N."/>
            <person name="Nicol R."/>
            <person name="Norbu C."/>
            <person name="Norbu N."/>
            <person name="Novod N."/>
            <person name="O'Neill B."/>
            <person name="Osman S."/>
            <person name="Markiewicz E."/>
            <person name="Oyono O.L."/>
            <person name="Patti C."/>
            <person name="Phunkhang P."/>
            <person name="Pierre F."/>
            <person name="Priest M."/>
            <person name="Raghuraman S."/>
            <person name="Rege F."/>
            <person name="Reyes R."/>
            <person name="Rise C."/>
            <person name="Rogov P."/>
            <person name="Ross K."/>
            <person name="Ryan E."/>
            <person name="Settipalli S."/>
            <person name="Shea T."/>
            <person name="Sherpa N."/>
            <person name="Shi L."/>
            <person name="Shih D."/>
            <person name="Sparrow T."/>
            <person name="Spaulding J."/>
            <person name="Stalker J."/>
            <person name="Stange-Thomann N."/>
            <person name="Stavropoulos S."/>
            <person name="Stone C."/>
            <person name="Strader C."/>
            <person name="Tesfaye S."/>
            <person name="Thomson T."/>
            <person name="Thoulutsang Y."/>
            <person name="Thoulutsang D."/>
            <person name="Topham K."/>
            <person name="Topping I."/>
            <person name="Tsamla T."/>
            <person name="Vassiliev H."/>
            <person name="Vo A."/>
            <person name="Wangchuk T."/>
            <person name="Wangdi T."/>
            <person name="Weiand M."/>
            <person name="Wilkinson J."/>
            <person name="Wilson A."/>
            <person name="Yadav S."/>
            <person name="Young G."/>
            <person name="Yu Q."/>
            <person name="Zembek L."/>
            <person name="Zhong D."/>
            <person name="Zimmer A."/>
            <person name="Zwirko Z."/>
            <person name="Jaffe D.B."/>
            <person name="Alvarez P."/>
            <person name="Brockman W."/>
            <person name="Butler J."/>
            <person name="Chin C."/>
            <person name="Gnerre S."/>
            <person name="Grabherr M."/>
            <person name="Kleber M."/>
            <person name="Mauceli E."/>
            <person name="MacCallum I."/>
        </authorList>
    </citation>
    <scope>NUCLEOTIDE SEQUENCE [LARGE SCALE GENOMIC DNA]</scope>
    <source>
        <strain evidence="5">Tucson 14024-0371.13</strain>
    </source>
</reference>
<dbReference type="STRING" id="7217.B3MKW7"/>
<feature type="region of interest" description="Disordered" evidence="2">
    <location>
        <begin position="58"/>
        <end position="89"/>
    </location>
</feature>
<evidence type="ECO:0000256" key="2">
    <source>
        <dbReference type="SAM" id="MobiDB-lite"/>
    </source>
</evidence>
<feature type="region of interest" description="Disordered" evidence="2">
    <location>
        <begin position="276"/>
        <end position="299"/>
    </location>
</feature>
<evidence type="ECO:0000313" key="4">
    <source>
        <dbReference type="EMBL" id="EDV30625.1"/>
    </source>
</evidence>
<dbReference type="OrthoDB" id="7865074at2759"/>
<accession>B3MKW7</accession>
<feature type="compositionally biased region" description="Basic and acidic residues" evidence="2">
    <location>
        <begin position="13"/>
        <end position="33"/>
    </location>
</feature>
<feature type="compositionally biased region" description="Basic and acidic residues" evidence="2">
    <location>
        <begin position="112"/>
        <end position="122"/>
    </location>
</feature>
<dbReference type="OMA" id="MASCDVQ"/>
<dbReference type="PhylomeDB" id="B3MKW7"/>
<sequence>MASCDVQSTPSQEELKQKETIKNVKNSEERDQAKVSSQDEMTAAVALAAAVAIDTDLSPTSEGEVRSVSSATKMTKIPGPVLPGPSGSFIQTTRRHYSSVLRLAKSHTSVESAKDLEHHQDHSTSGGQNTTDDSGINMEFSMIDIEPSCSGETGPILQTILEAIPTTTSELELERAEQQTLKELQRVVAEMEAEVALDDQDDMQQSHSDGEPIFEVLPDVEPPVEEVHQEVFKNTLGYAELKSLHEPDPGTAEESLKESWKLEEFKPKQDLFELLGSETSSEKPTTSGGGAVSKSFMEEQLQKSVEESIVDPCLERAKQLLAELQVAMRAAPETDEEKFRRENLENFDPASPAGFLGQKFPHQVQADATGVATTASTEIADEDLSATSEVALVGRPSQVSHMDGSVGSDRRMVRLEELLDAERNVELLRQLLQGGTDVDDAASDMVTDTEADSEETDSKAEEEDDDEDENENEIINDNGDEEASEDREEAMLQASSESGKPSSFLFTMVQRLAGNKMAQLSYPLLFCGLAFSLIYLSRKV</sequence>
<feature type="transmembrane region" description="Helical" evidence="3">
    <location>
        <begin position="520"/>
        <end position="537"/>
    </location>
</feature>
<keyword evidence="3" id="KW-0812">Transmembrane</keyword>
<gene>
    <name evidence="4" type="primary">Dana\GF14953</name>
    <name evidence="4" type="synonym">dana_GLEANR_15719</name>
    <name evidence="4" type="ORF">GF14953</name>
</gene>
<evidence type="ECO:0000313" key="5">
    <source>
        <dbReference type="Proteomes" id="UP000007801"/>
    </source>
</evidence>
<keyword evidence="3" id="KW-0472">Membrane</keyword>
<feature type="compositionally biased region" description="Acidic residues" evidence="2">
    <location>
        <begin position="437"/>
        <end position="488"/>
    </location>
</feature>
<dbReference type="Proteomes" id="UP000007801">
    <property type="component" value="Unassembled WGS sequence"/>
</dbReference>
<feature type="region of interest" description="Disordered" evidence="2">
    <location>
        <begin position="108"/>
        <end position="135"/>
    </location>
</feature>
<keyword evidence="5" id="KW-1185">Reference proteome</keyword>
<dbReference type="EMBL" id="CH902620">
    <property type="protein sequence ID" value="EDV30625.1"/>
    <property type="molecule type" value="Genomic_DNA"/>
</dbReference>
<protein>
    <submittedName>
        <fullName evidence="4">Uncharacterized protein</fullName>
    </submittedName>
</protein>
<evidence type="ECO:0000256" key="3">
    <source>
        <dbReference type="SAM" id="Phobius"/>
    </source>
</evidence>
<feature type="compositionally biased region" description="Polar residues" evidence="2">
    <location>
        <begin position="58"/>
        <end position="73"/>
    </location>
</feature>
<feature type="compositionally biased region" description="Polar residues" evidence="2">
    <location>
        <begin position="123"/>
        <end position="134"/>
    </location>
</feature>
<dbReference type="InParanoid" id="B3MKW7"/>